<dbReference type="Proteomes" id="UP000029736">
    <property type="component" value="Unassembled WGS sequence"/>
</dbReference>
<dbReference type="InterPro" id="IPR003781">
    <property type="entry name" value="CoA-bd"/>
</dbReference>
<accession>A0A098S5H2</accession>
<keyword evidence="3" id="KW-1185">Reference proteome</keyword>
<dbReference type="InterPro" id="IPR036291">
    <property type="entry name" value="NAD(P)-bd_dom_sf"/>
</dbReference>
<comment type="caution">
    <text evidence="2">The sequence shown here is derived from an EMBL/GenBank/DDBJ whole genome shotgun (WGS) entry which is preliminary data.</text>
</comment>
<reference evidence="2 3" key="1">
    <citation type="journal article" date="2014" name="Int. J. Syst. Evol. Microbiol.">
        <title>Phaeodactylibacter xiamenensis gen. nov., sp. nov., a member of the family Saprospiraceae isolated from the marine alga Phaeodactylum tricornutum.</title>
        <authorList>
            <person name="Chen Z.Jr."/>
            <person name="Lei X."/>
            <person name="Lai Q."/>
            <person name="Li Y."/>
            <person name="Zhang B."/>
            <person name="Zhang J."/>
            <person name="Zhang H."/>
            <person name="Yang L."/>
            <person name="Zheng W."/>
            <person name="Tian Y."/>
            <person name="Yu Z."/>
            <person name="Xu H.Jr."/>
            <person name="Zheng T."/>
        </authorList>
    </citation>
    <scope>NUCLEOTIDE SEQUENCE [LARGE SCALE GENOMIC DNA]</scope>
    <source>
        <strain evidence="2 3">KD52</strain>
    </source>
</reference>
<dbReference type="AlphaFoldDB" id="A0A098S5H2"/>
<dbReference type="Gene3D" id="3.40.50.720">
    <property type="entry name" value="NAD(P)-binding Rossmann-like Domain"/>
    <property type="match status" value="1"/>
</dbReference>
<name>A0A098S5H2_9BACT</name>
<evidence type="ECO:0000313" key="2">
    <source>
        <dbReference type="EMBL" id="KGE87325.1"/>
    </source>
</evidence>
<proteinExistence type="predicted"/>
<dbReference type="RefSeq" id="WP_044223020.1">
    <property type="nucleotide sequence ID" value="NZ_JBKAGJ010000009.1"/>
</dbReference>
<evidence type="ECO:0000259" key="1">
    <source>
        <dbReference type="Pfam" id="PF13380"/>
    </source>
</evidence>
<dbReference type="OrthoDB" id="708726at2"/>
<protein>
    <submittedName>
        <fullName evidence="2">CoA-binding protein</fullName>
    </submittedName>
</protein>
<dbReference type="Pfam" id="PF13380">
    <property type="entry name" value="CoA_binding_2"/>
    <property type="match status" value="1"/>
</dbReference>
<evidence type="ECO:0000313" key="3">
    <source>
        <dbReference type="Proteomes" id="UP000029736"/>
    </source>
</evidence>
<sequence>MKKTVVLGASPKPIRYSYAAVQQLTSKGHEAVPIGVKDGEIDGIEIIKGTPDVEDVHTITLYLSPPRQAQYYDYIFSLNPKRLIFNPGTENLDLIQLAKDKGVDVEVGCTLVMLSVGNY</sequence>
<organism evidence="2 3">
    <name type="scientific">Phaeodactylibacter xiamenensis</name>
    <dbReference type="NCBI Taxonomy" id="1524460"/>
    <lineage>
        <taxon>Bacteria</taxon>
        <taxon>Pseudomonadati</taxon>
        <taxon>Bacteroidota</taxon>
        <taxon>Saprospiria</taxon>
        <taxon>Saprospirales</taxon>
        <taxon>Haliscomenobacteraceae</taxon>
        <taxon>Phaeodactylibacter</taxon>
    </lineage>
</organism>
<feature type="domain" description="CoA-binding" evidence="1">
    <location>
        <begin position="2"/>
        <end position="114"/>
    </location>
</feature>
<dbReference type="SUPFAM" id="SSF51735">
    <property type="entry name" value="NAD(P)-binding Rossmann-fold domains"/>
    <property type="match status" value="1"/>
</dbReference>
<gene>
    <name evidence="2" type="ORF">IX84_17015</name>
</gene>
<dbReference type="EMBL" id="JPOS01000038">
    <property type="protein sequence ID" value="KGE87325.1"/>
    <property type="molecule type" value="Genomic_DNA"/>
</dbReference>
<dbReference type="STRING" id="1524460.IX84_17015"/>